<gene>
    <name evidence="1" type="ORF">HHL20_05290</name>
</gene>
<sequence>MKFEFSTFKTVASCSILMLTSLSLSGQEKLIIDDEVVSKVKINENDIKLITTKEIDDYTFVKGKVPTYDYDLFLNSKKLAKESYDEYMNNPNKSSSYIPPVVKEYPEMLEK</sequence>
<accession>A0A7Y0A4V7</accession>
<organism evidence="1 2">
    <name type="scientific">Chryseobacterium cheonjiense</name>
    <dbReference type="NCBI Taxonomy" id="2728845"/>
    <lineage>
        <taxon>Bacteria</taxon>
        <taxon>Pseudomonadati</taxon>
        <taxon>Bacteroidota</taxon>
        <taxon>Flavobacteriia</taxon>
        <taxon>Flavobacteriales</taxon>
        <taxon>Weeksellaceae</taxon>
        <taxon>Chryseobacterium group</taxon>
        <taxon>Chryseobacterium</taxon>
    </lineage>
</organism>
<protein>
    <submittedName>
        <fullName evidence="1">Uncharacterized protein</fullName>
    </submittedName>
</protein>
<dbReference type="AlphaFoldDB" id="A0A7Y0A4V7"/>
<dbReference type="Proteomes" id="UP000552615">
    <property type="component" value="Unassembled WGS sequence"/>
</dbReference>
<evidence type="ECO:0000313" key="1">
    <source>
        <dbReference type="EMBL" id="NML56752.1"/>
    </source>
</evidence>
<dbReference type="RefSeq" id="WP_169230126.1">
    <property type="nucleotide sequence ID" value="NZ_JABBGF010000001.1"/>
</dbReference>
<keyword evidence="2" id="KW-1185">Reference proteome</keyword>
<proteinExistence type="predicted"/>
<comment type="caution">
    <text evidence="1">The sequence shown here is derived from an EMBL/GenBank/DDBJ whole genome shotgun (WGS) entry which is preliminary data.</text>
</comment>
<evidence type="ECO:0000313" key="2">
    <source>
        <dbReference type="Proteomes" id="UP000552615"/>
    </source>
</evidence>
<dbReference type="EMBL" id="JABBGF010000001">
    <property type="protein sequence ID" value="NML56752.1"/>
    <property type="molecule type" value="Genomic_DNA"/>
</dbReference>
<reference evidence="1 2" key="1">
    <citation type="submission" date="2020-04" db="EMBL/GenBank/DDBJ databases">
        <title>Chryseobacterium sp. RJ-7-14 sp. nov., isolated from Jeju soil.</title>
        <authorList>
            <person name="Dahal R.H."/>
            <person name="Chaudhary D.K."/>
        </authorList>
    </citation>
    <scope>NUCLEOTIDE SEQUENCE [LARGE SCALE GENOMIC DNA]</scope>
    <source>
        <strain evidence="1 2">RJ-7-14</strain>
    </source>
</reference>
<name>A0A7Y0A4V7_9FLAO</name>